<evidence type="ECO:0000256" key="1">
    <source>
        <dbReference type="ARBA" id="ARBA00004370"/>
    </source>
</evidence>
<reference evidence="8" key="1">
    <citation type="submission" date="2023-03" db="EMBL/GenBank/DDBJ databases">
        <authorList>
            <person name="Steffen K."/>
            <person name="Cardenas P."/>
        </authorList>
    </citation>
    <scope>NUCLEOTIDE SEQUENCE</scope>
</reference>
<dbReference type="PANTHER" id="PTHR24027">
    <property type="entry name" value="CADHERIN-23"/>
    <property type="match status" value="1"/>
</dbReference>
<dbReference type="GO" id="GO:0007156">
    <property type="term" value="P:homophilic cell adhesion via plasma membrane adhesion molecules"/>
    <property type="evidence" value="ECO:0007669"/>
    <property type="project" value="InterPro"/>
</dbReference>
<dbReference type="InterPro" id="IPR015919">
    <property type="entry name" value="Cadherin-like_sf"/>
</dbReference>
<dbReference type="Proteomes" id="UP001174909">
    <property type="component" value="Unassembled WGS sequence"/>
</dbReference>
<comment type="subcellular location">
    <subcellularLocation>
        <location evidence="1">Membrane</location>
    </subcellularLocation>
</comment>
<evidence type="ECO:0000256" key="5">
    <source>
        <dbReference type="PROSITE-ProRule" id="PRU00043"/>
    </source>
</evidence>
<dbReference type="GO" id="GO:0016477">
    <property type="term" value="P:cell migration"/>
    <property type="evidence" value="ECO:0007669"/>
    <property type="project" value="TreeGrafter"/>
</dbReference>
<keyword evidence="2" id="KW-0677">Repeat</keyword>
<dbReference type="PANTHER" id="PTHR24027:SF438">
    <property type="entry name" value="CADHERIN 23"/>
    <property type="match status" value="1"/>
</dbReference>
<dbReference type="AlphaFoldDB" id="A0AA35WN73"/>
<dbReference type="CDD" id="cd11304">
    <property type="entry name" value="Cadherin_repeat"/>
    <property type="match status" value="5"/>
</dbReference>
<keyword evidence="8" id="KW-0675">Receptor</keyword>
<dbReference type="Gene3D" id="2.60.40.60">
    <property type="entry name" value="Cadherins"/>
    <property type="match status" value="6"/>
</dbReference>
<comment type="caution">
    <text evidence="8">The sequence shown here is derived from an EMBL/GenBank/DDBJ whole genome shotgun (WGS) entry which is preliminary data.</text>
</comment>
<gene>
    <name evidence="8" type="ORF">GBAR_LOCUS15771</name>
</gene>
<dbReference type="SMART" id="SM00112">
    <property type="entry name" value="CA"/>
    <property type="match status" value="5"/>
</dbReference>
<dbReference type="EMBL" id="CASHTH010002292">
    <property type="protein sequence ID" value="CAI8027638.1"/>
    <property type="molecule type" value="Genomic_DNA"/>
</dbReference>
<dbReference type="PROSITE" id="PS50268">
    <property type="entry name" value="CADHERIN_2"/>
    <property type="match status" value="4"/>
</dbReference>
<feature type="domain" description="Cadherin" evidence="7">
    <location>
        <begin position="206"/>
        <end position="307"/>
    </location>
</feature>
<dbReference type="PRINTS" id="PR00205">
    <property type="entry name" value="CADHERIN"/>
</dbReference>
<dbReference type="GO" id="GO:0008013">
    <property type="term" value="F:beta-catenin binding"/>
    <property type="evidence" value="ECO:0007669"/>
    <property type="project" value="TreeGrafter"/>
</dbReference>
<dbReference type="Pfam" id="PF00028">
    <property type="entry name" value="Cadherin"/>
    <property type="match status" value="3"/>
</dbReference>
<dbReference type="GO" id="GO:0016342">
    <property type="term" value="C:catenin complex"/>
    <property type="evidence" value="ECO:0007669"/>
    <property type="project" value="TreeGrafter"/>
</dbReference>
<dbReference type="GO" id="GO:0007043">
    <property type="term" value="P:cell-cell junction assembly"/>
    <property type="evidence" value="ECO:0007669"/>
    <property type="project" value="TreeGrafter"/>
</dbReference>
<evidence type="ECO:0000256" key="6">
    <source>
        <dbReference type="SAM" id="Phobius"/>
    </source>
</evidence>
<dbReference type="SUPFAM" id="SSF49313">
    <property type="entry name" value="Cadherin-like"/>
    <property type="match status" value="4"/>
</dbReference>
<dbReference type="GO" id="GO:0005509">
    <property type="term" value="F:calcium ion binding"/>
    <property type="evidence" value="ECO:0007669"/>
    <property type="project" value="UniProtKB-UniRule"/>
</dbReference>
<feature type="domain" description="Cadherin" evidence="7">
    <location>
        <begin position="113"/>
        <end position="205"/>
    </location>
</feature>
<dbReference type="GO" id="GO:0045296">
    <property type="term" value="F:cadherin binding"/>
    <property type="evidence" value="ECO:0007669"/>
    <property type="project" value="TreeGrafter"/>
</dbReference>
<feature type="transmembrane region" description="Helical" evidence="6">
    <location>
        <begin position="641"/>
        <end position="672"/>
    </location>
</feature>
<dbReference type="InterPro" id="IPR039808">
    <property type="entry name" value="Cadherin"/>
</dbReference>
<evidence type="ECO:0000259" key="7">
    <source>
        <dbReference type="PROSITE" id="PS50268"/>
    </source>
</evidence>
<keyword evidence="6" id="KW-0812">Transmembrane</keyword>
<keyword evidence="9" id="KW-1185">Reference proteome</keyword>
<evidence type="ECO:0000256" key="2">
    <source>
        <dbReference type="ARBA" id="ARBA00022737"/>
    </source>
</evidence>
<keyword evidence="4 6" id="KW-0472">Membrane</keyword>
<evidence type="ECO:0000256" key="4">
    <source>
        <dbReference type="ARBA" id="ARBA00023136"/>
    </source>
</evidence>
<dbReference type="GO" id="GO:0034332">
    <property type="term" value="P:adherens junction organization"/>
    <property type="evidence" value="ECO:0007669"/>
    <property type="project" value="TreeGrafter"/>
</dbReference>
<keyword evidence="3 5" id="KW-0106">Calcium</keyword>
<protein>
    <submittedName>
        <fullName evidence="8">Cadherin EGF LAG seven-pass G-type receptor 2</fullName>
    </submittedName>
</protein>
<sequence length="881" mass="97593">MNQTILTAQCTDREDRTAIITYSLPSPLASSPPQYFSISQETGEVKLAVDSLTLEDGRRYDARIRCSSSAYSSDVTASLRVHYRLKNEFSPVFSISNQLQLFFTENNDISGDNAIIYDFNATDNDRGACGLISYSITSRNADLFQINSTTGVLSFVGPLDRETRDQYTVLIQASNPLCPTDEVNRIARSSVDIRVVDANDTPPQFTQVLYNANISENTKGRHLLLKVVCNDPDTNSQVSYFLQDPRPDPFFMDHEGNIFVEETFDYETTPSFSFLVFCRDERGSEGQVGNATVNVAIIPVNEYRPTFTPSSLVVTLLDIAPGGTVIVAPVEQDSNAMKTYTVTDKDRGSNHGEYNFTISFTDGSNYSENLDFDYKTGILRLKQKFVKTACGQDNGGGISARISVRITACDIHNLPSCEILNVELFVLTSNCTVYFPRNSTDISVSELTPSGEIILSLPCEDHSNYTNKTVTISSPNNDNDSNKHFSYNSKSGNLYLSAPLDYEVKDVFSIQLICKNDYNTTASVHVAVSVLPENEYRPVFDESVYIVRLDDQVETLPLSIEQITANDRDRGVGGNLTYSLAEPSQYFTISPDGQLLLSQILPESETLFWIVAIVSDGEFSANATIIIATSSQSVKAEDSEYYTVLVVVFSATFIFVVILLLLSWSLVCHLLCRRSRKKRVRHTFSEPNNRQNLDFRHYSMSSGHPPIDCTALDSAAFPNDPSFKSSNTLLSTTKTHTQPQEPEYETILCKAQNYSEPVKANNKHMSVTSHNSTDCYVSMQNPTEAFGQNEYTIQGLEEQDAVLSRDGRNSSTASRNVHPLLKANASVGDMESSLEFGGAIETSLEFGGTRGISLDYAGPSRLCEGGTLPRIPSRGKFRNDI</sequence>
<evidence type="ECO:0000313" key="9">
    <source>
        <dbReference type="Proteomes" id="UP001174909"/>
    </source>
</evidence>
<dbReference type="GO" id="GO:0016339">
    <property type="term" value="P:calcium-dependent cell-cell adhesion via plasma membrane cell adhesion molecules"/>
    <property type="evidence" value="ECO:0007669"/>
    <property type="project" value="TreeGrafter"/>
</dbReference>
<evidence type="ECO:0000256" key="3">
    <source>
        <dbReference type="ARBA" id="ARBA00022837"/>
    </source>
</evidence>
<name>A0AA35WN73_GEOBA</name>
<dbReference type="GO" id="GO:0044331">
    <property type="term" value="P:cell-cell adhesion mediated by cadherin"/>
    <property type="evidence" value="ECO:0007669"/>
    <property type="project" value="TreeGrafter"/>
</dbReference>
<feature type="domain" description="Cadherin" evidence="7">
    <location>
        <begin position="436"/>
        <end position="540"/>
    </location>
</feature>
<dbReference type="GO" id="GO:0000902">
    <property type="term" value="P:cell morphogenesis"/>
    <property type="evidence" value="ECO:0007669"/>
    <property type="project" value="TreeGrafter"/>
</dbReference>
<feature type="domain" description="Cadherin" evidence="7">
    <location>
        <begin position="6"/>
        <end position="93"/>
    </location>
</feature>
<proteinExistence type="predicted"/>
<evidence type="ECO:0000313" key="8">
    <source>
        <dbReference type="EMBL" id="CAI8027638.1"/>
    </source>
</evidence>
<keyword evidence="6" id="KW-1133">Transmembrane helix</keyword>
<dbReference type="GO" id="GO:0005912">
    <property type="term" value="C:adherens junction"/>
    <property type="evidence" value="ECO:0007669"/>
    <property type="project" value="TreeGrafter"/>
</dbReference>
<dbReference type="InterPro" id="IPR002126">
    <property type="entry name" value="Cadherin-like_dom"/>
</dbReference>
<accession>A0AA35WN73</accession>
<organism evidence="8 9">
    <name type="scientific">Geodia barretti</name>
    <name type="common">Barrett's horny sponge</name>
    <dbReference type="NCBI Taxonomy" id="519541"/>
    <lineage>
        <taxon>Eukaryota</taxon>
        <taxon>Metazoa</taxon>
        <taxon>Porifera</taxon>
        <taxon>Demospongiae</taxon>
        <taxon>Heteroscleromorpha</taxon>
        <taxon>Tetractinellida</taxon>
        <taxon>Astrophorina</taxon>
        <taxon>Geodiidae</taxon>
        <taxon>Geodia</taxon>
    </lineage>
</organism>